<organism evidence="1 2">
    <name type="scientific">Microbacterium paludicola</name>
    <dbReference type="NCBI Taxonomy" id="300019"/>
    <lineage>
        <taxon>Bacteria</taxon>
        <taxon>Bacillati</taxon>
        <taxon>Actinomycetota</taxon>
        <taxon>Actinomycetes</taxon>
        <taxon>Micrococcales</taxon>
        <taxon>Microbacteriaceae</taxon>
        <taxon>Microbacterium</taxon>
    </lineage>
</organism>
<dbReference type="OrthoDB" id="5123569at2"/>
<sequence length="258" mass="26087">MATTTIDTPPRRRRGRGLIALVVILILVVLAAVAGEFAARGIVRDQVRERAVAALGLPADHPVEVGLGGIVLAQLVAGRLDEVHLSSEDVPLAGLTVDADVELTGVPVRDGAAGGAGAAHLRLDDAAVEQLLAQSELPPALSGAAVALAEPDVVLSNEFEVLGTPLPVELAVTPGAAEGALTLTPARARLGELDLGLDQLAAVIGVTPEPTSVCIADRLPAGFEITAVAVVGDHLEADADIAEGTLSDPALQQPGTCD</sequence>
<dbReference type="InterPro" id="IPR021373">
    <property type="entry name" value="DUF2993"/>
</dbReference>
<dbReference type="AlphaFoldDB" id="A0A4Y9FT96"/>
<accession>A0A4Y9FT96</accession>
<dbReference type="RefSeq" id="WP_135114816.1">
    <property type="nucleotide sequence ID" value="NZ_BAAANG010000031.1"/>
</dbReference>
<name>A0A4Y9FT96_9MICO</name>
<keyword evidence="2" id="KW-1185">Reference proteome</keyword>
<evidence type="ECO:0000313" key="2">
    <source>
        <dbReference type="Proteomes" id="UP000298358"/>
    </source>
</evidence>
<gene>
    <name evidence="1" type="ORF">E4U02_10620</name>
</gene>
<dbReference type="EMBL" id="SPQB01000025">
    <property type="protein sequence ID" value="TFU32458.1"/>
    <property type="molecule type" value="Genomic_DNA"/>
</dbReference>
<dbReference type="Pfam" id="PF11209">
    <property type="entry name" value="LmeA"/>
    <property type="match status" value="1"/>
</dbReference>
<evidence type="ECO:0000313" key="1">
    <source>
        <dbReference type="EMBL" id="TFU32458.1"/>
    </source>
</evidence>
<reference evidence="1 2" key="1">
    <citation type="submission" date="2019-03" db="EMBL/GenBank/DDBJ databases">
        <title>Diversity of the mouse oral microbiome.</title>
        <authorList>
            <person name="Joseph S."/>
            <person name="Aduse-Opoku J."/>
            <person name="Curtis M."/>
            <person name="Wade W."/>
            <person name="Hashim A."/>
        </authorList>
    </citation>
    <scope>NUCLEOTIDE SEQUENCE [LARGE SCALE GENOMIC DNA]</scope>
    <source>
        <strain evidence="1 2">P1012</strain>
    </source>
</reference>
<comment type="caution">
    <text evidence="1">The sequence shown here is derived from an EMBL/GenBank/DDBJ whole genome shotgun (WGS) entry which is preliminary data.</text>
</comment>
<dbReference type="Proteomes" id="UP000298358">
    <property type="component" value="Unassembled WGS sequence"/>
</dbReference>
<proteinExistence type="predicted"/>
<protein>
    <submittedName>
        <fullName evidence="1">DUF2993 domain-containing protein</fullName>
    </submittedName>
</protein>